<name>A0A7Y0FIS2_9FLAO</name>
<dbReference type="RefSeq" id="WP_169230822.1">
    <property type="nucleotide sequence ID" value="NZ_JABBGF010000001.1"/>
</dbReference>
<dbReference type="PANTHER" id="PTHR35149:SF1">
    <property type="entry name" value="DUF5655 DOMAIN-CONTAINING PROTEIN"/>
    <property type="match status" value="1"/>
</dbReference>
<dbReference type="EMBL" id="JABBGF010000001">
    <property type="protein sequence ID" value="NML57505.1"/>
    <property type="molecule type" value="Genomic_DNA"/>
</dbReference>
<evidence type="ECO:0000259" key="2">
    <source>
        <dbReference type="Pfam" id="PF07510"/>
    </source>
</evidence>
<feature type="domain" description="GmrSD restriction endonucleases N-terminal" evidence="1">
    <location>
        <begin position="11"/>
        <end position="235"/>
    </location>
</feature>
<evidence type="ECO:0000313" key="4">
    <source>
        <dbReference type="Proteomes" id="UP000552615"/>
    </source>
</evidence>
<accession>A0A7Y0FIS2</accession>
<reference evidence="3 4" key="1">
    <citation type="submission" date="2020-04" db="EMBL/GenBank/DDBJ databases">
        <title>Chryseobacterium sp. RJ-7-14 sp. nov., isolated from Jeju soil.</title>
        <authorList>
            <person name="Dahal R.H."/>
            <person name="Chaudhary D.K."/>
        </authorList>
    </citation>
    <scope>NUCLEOTIDE SEQUENCE [LARGE SCALE GENOMIC DNA]</scope>
    <source>
        <strain evidence="3 4">RJ-7-14</strain>
    </source>
</reference>
<dbReference type="Pfam" id="PF07510">
    <property type="entry name" value="GmrSD_C"/>
    <property type="match status" value="1"/>
</dbReference>
<dbReference type="Proteomes" id="UP000552615">
    <property type="component" value="Unassembled WGS sequence"/>
</dbReference>
<dbReference type="AlphaFoldDB" id="A0A7Y0FIS2"/>
<organism evidence="3 4">
    <name type="scientific">Chryseobacterium cheonjiense</name>
    <dbReference type="NCBI Taxonomy" id="2728845"/>
    <lineage>
        <taxon>Bacteria</taxon>
        <taxon>Pseudomonadati</taxon>
        <taxon>Bacteroidota</taxon>
        <taxon>Flavobacteriia</taxon>
        <taxon>Flavobacteriales</taxon>
        <taxon>Weeksellaceae</taxon>
        <taxon>Chryseobacterium group</taxon>
        <taxon>Chryseobacterium</taxon>
    </lineage>
</organism>
<evidence type="ECO:0000313" key="3">
    <source>
        <dbReference type="EMBL" id="NML57505.1"/>
    </source>
</evidence>
<keyword evidence="4" id="KW-1185">Reference proteome</keyword>
<protein>
    <submittedName>
        <fullName evidence="3">DUF262 domain-containing protein</fullName>
    </submittedName>
</protein>
<gene>
    <name evidence="3" type="ORF">HHL20_09130</name>
</gene>
<dbReference type="InterPro" id="IPR011089">
    <property type="entry name" value="GmrSD_C"/>
</dbReference>
<dbReference type="Pfam" id="PF03235">
    <property type="entry name" value="GmrSD_N"/>
    <property type="match status" value="1"/>
</dbReference>
<comment type="caution">
    <text evidence="3">The sequence shown here is derived from an EMBL/GenBank/DDBJ whole genome shotgun (WGS) entry which is preliminary data.</text>
</comment>
<sequence length="618" mass="73020">MSIIPSPQNLEQVFSSTNYFIDFYQRHYKWSKDPVERLLEDIFYKFNQDYDKICEKDNSVNAETIAARVSSYFLNTYVTNTIGTDVYLVDGQQRFTTLTLLFIQLYQLAIKFNSELQEWIKARVYGVSGPNKNFWVHHTKHVKTLEALLNNINFSDIESNGVTGSNMVNNSKIIKSYIEREITNLHKFDAFIYYLLRKIEILRLEVSQQDVPMVFEVINDRGVRLKPHEILKGKLLGQIDKDELELLKLNDIWETQIVKVGVGNDDDSDEIDKFFSSYIRSKVVDTRSALEKYTEKNYHKALFENESNLYFKLHRNPAEIKKFIQNDFIYFTNLYCKIRDLKDIFQEEYQHLYFNFLNDLSNIYILILSSIKHNDSKEDDKIKEVSYHLDRIFCLLQLQKADSNNLLTNLIYKISSEIRDSEVDLISIVFDKYLIDSLKTAKNTEVTEVFNYNYFKDVGYSDLNTRFSRYFLARIEYFLTKNAVAEMQNNFNNLVRNNGYANGHHIEHILSYNEENLLMFENEEIFERERNRLGGLLLLRGNSNQSSGNEKYVDKLKTYAQSLYWNATLNSDTYHSNLDLKNFKSRFDLDILPMSKFGPEELEARHRLLSKMILIIWS</sequence>
<feature type="domain" description="GmrSD restriction endonucleases C-terminal" evidence="2">
    <location>
        <begin position="455"/>
        <end position="611"/>
    </location>
</feature>
<dbReference type="PANTHER" id="PTHR35149">
    <property type="entry name" value="SLL5132 PROTEIN"/>
    <property type="match status" value="1"/>
</dbReference>
<evidence type="ECO:0000259" key="1">
    <source>
        <dbReference type="Pfam" id="PF03235"/>
    </source>
</evidence>
<dbReference type="InterPro" id="IPR004919">
    <property type="entry name" value="GmrSD_N"/>
</dbReference>
<proteinExistence type="predicted"/>